<evidence type="ECO:0000259" key="1">
    <source>
        <dbReference type="Pfam" id="PF00078"/>
    </source>
</evidence>
<reference evidence="2" key="2">
    <citation type="submission" date="2020-11" db="EMBL/GenBank/DDBJ databases">
        <authorList>
            <person name="Cecchin M."/>
            <person name="Marcolungo L."/>
            <person name="Rossato M."/>
            <person name="Girolomoni L."/>
            <person name="Cosentino E."/>
            <person name="Cuine S."/>
            <person name="Li-Beisson Y."/>
            <person name="Delledonne M."/>
            <person name="Ballottari M."/>
        </authorList>
    </citation>
    <scope>NUCLEOTIDE SEQUENCE</scope>
    <source>
        <strain evidence="2">211/11P</strain>
        <tissue evidence="2">Whole cell</tissue>
    </source>
</reference>
<dbReference type="EMBL" id="SIDB01000002">
    <property type="protein sequence ID" value="KAI3436401.1"/>
    <property type="molecule type" value="Genomic_DNA"/>
</dbReference>
<dbReference type="Pfam" id="PF00078">
    <property type="entry name" value="RVT_1"/>
    <property type="match status" value="1"/>
</dbReference>
<dbReference type="InterPro" id="IPR000477">
    <property type="entry name" value="RT_dom"/>
</dbReference>
<evidence type="ECO:0000313" key="3">
    <source>
        <dbReference type="Proteomes" id="UP001055712"/>
    </source>
</evidence>
<dbReference type="PANTHER" id="PTHR47027">
    <property type="entry name" value="REVERSE TRANSCRIPTASE DOMAIN-CONTAINING PROTEIN"/>
    <property type="match status" value="1"/>
</dbReference>
<dbReference type="AlphaFoldDB" id="A0A9D4TWN7"/>
<feature type="domain" description="Reverse transcriptase" evidence="1">
    <location>
        <begin position="127"/>
        <end position="170"/>
    </location>
</feature>
<organism evidence="2 3">
    <name type="scientific">Chlorella vulgaris</name>
    <name type="common">Green alga</name>
    <dbReference type="NCBI Taxonomy" id="3077"/>
    <lineage>
        <taxon>Eukaryota</taxon>
        <taxon>Viridiplantae</taxon>
        <taxon>Chlorophyta</taxon>
        <taxon>core chlorophytes</taxon>
        <taxon>Trebouxiophyceae</taxon>
        <taxon>Chlorellales</taxon>
        <taxon>Chlorellaceae</taxon>
        <taxon>Chlorella clade</taxon>
        <taxon>Chlorella</taxon>
    </lineage>
</organism>
<comment type="caution">
    <text evidence="2">The sequence shown here is derived from an EMBL/GenBank/DDBJ whole genome shotgun (WGS) entry which is preliminary data.</text>
</comment>
<name>A0A9D4TWN7_CHLVU</name>
<gene>
    <name evidence="2" type="ORF">D9Q98_005818</name>
</gene>
<accession>A0A9D4TWN7</accession>
<keyword evidence="3" id="KW-1185">Reference proteome</keyword>
<dbReference type="Proteomes" id="UP001055712">
    <property type="component" value="Unassembled WGS sequence"/>
</dbReference>
<dbReference type="PANTHER" id="PTHR47027:SF20">
    <property type="entry name" value="REVERSE TRANSCRIPTASE-LIKE PROTEIN WITH RNA-DIRECTED DNA POLYMERASE DOMAIN"/>
    <property type="match status" value="1"/>
</dbReference>
<proteinExistence type="predicted"/>
<dbReference type="OrthoDB" id="515277at2759"/>
<sequence length="196" mass="21580">MPAKLFEVLLEERMSDWAEASGIRASGQFGFRRQSGTAHAALILSTLQDQHRAEEQQLWACFVEFRKAYDSVPRQRLWDKLAASGMGGSWLRAVQALYADVPMAQRRAVRSWTLPLSRGSGGMVPPLLYADDTTLLATTADGLQRQLDLLQRNCEQWGLTVNAAKTKLVLLSGQRTQQAAVDIAQLAALSLAGQPL</sequence>
<evidence type="ECO:0000313" key="2">
    <source>
        <dbReference type="EMBL" id="KAI3436401.1"/>
    </source>
</evidence>
<reference evidence="2" key="1">
    <citation type="journal article" date="2019" name="Plant J.">
        <title>Chlorella vulgaris genome assembly and annotation reveals the molecular basis for metabolic acclimation to high light conditions.</title>
        <authorList>
            <person name="Cecchin M."/>
            <person name="Marcolungo L."/>
            <person name="Rossato M."/>
            <person name="Girolomoni L."/>
            <person name="Cosentino E."/>
            <person name="Cuine S."/>
            <person name="Li-Beisson Y."/>
            <person name="Delledonne M."/>
            <person name="Ballottari M."/>
        </authorList>
    </citation>
    <scope>NUCLEOTIDE SEQUENCE</scope>
    <source>
        <strain evidence="2">211/11P</strain>
    </source>
</reference>
<protein>
    <recommendedName>
        <fullName evidence="1">Reverse transcriptase domain-containing protein</fullName>
    </recommendedName>
</protein>